<evidence type="ECO:0000313" key="2">
    <source>
        <dbReference type="Proteomes" id="UP001623348"/>
    </source>
</evidence>
<comment type="caution">
    <text evidence="1">The sequence shown here is derived from an EMBL/GenBank/DDBJ whole genome shotgun (WGS) entry which is preliminary data.</text>
</comment>
<accession>A0ABC9VS98</accession>
<proteinExistence type="predicted"/>
<sequence length="71" mass="7774">MSSSLLVATDGNQMLESTCPEHRARTDHLGCSAEHKHSPIQATWSVWRRAVHALSATLGVVPKQPGNLLRM</sequence>
<dbReference type="Proteomes" id="UP001623348">
    <property type="component" value="Unassembled WGS sequence"/>
</dbReference>
<dbReference type="AlphaFoldDB" id="A0ABC9VS98"/>
<keyword evidence="2" id="KW-1185">Reference proteome</keyword>
<organism evidence="1 2">
    <name type="scientific">Grus japonensis</name>
    <name type="common">Japanese crane</name>
    <name type="synonym">Red-crowned crane</name>
    <dbReference type="NCBI Taxonomy" id="30415"/>
    <lineage>
        <taxon>Eukaryota</taxon>
        <taxon>Metazoa</taxon>
        <taxon>Chordata</taxon>
        <taxon>Craniata</taxon>
        <taxon>Vertebrata</taxon>
        <taxon>Euteleostomi</taxon>
        <taxon>Archelosauria</taxon>
        <taxon>Archosauria</taxon>
        <taxon>Dinosauria</taxon>
        <taxon>Saurischia</taxon>
        <taxon>Theropoda</taxon>
        <taxon>Coelurosauria</taxon>
        <taxon>Aves</taxon>
        <taxon>Neognathae</taxon>
        <taxon>Neoaves</taxon>
        <taxon>Gruiformes</taxon>
        <taxon>Gruidae</taxon>
        <taxon>Grus</taxon>
    </lineage>
</organism>
<reference evidence="1 2" key="1">
    <citation type="submission" date="2024-06" db="EMBL/GenBank/DDBJ databases">
        <title>The draft genome of Grus japonensis, version 3.</title>
        <authorList>
            <person name="Nabeshima K."/>
            <person name="Suzuki S."/>
            <person name="Onuma M."/>
        </authorList>
    </citation>
    <scope>NUCLEOTIDE SEQUENCE [LARGE SCALE GENOMIC DNA]</scope>
    <source>
        <strain evidence="1 2">451A</strain>
    </source>
</reference>
<protein>
    <submittedName>
        <fullName evidence="1">Uncharacterized protein</fullName>
    </submittedName>
</protein>
<dbReference type="EMBL" id="BAAFJT010000001">
    <property type="protein sequence ID" value="GAB0175568.1"/>
    <property type="molecule type" value="Genomic_DNA"/>
</dbReference>
<name>A0ABC9VS98_GRUJA</name>
<evidence type="ECO:0000313" key="1">
    <source>
        <dbReference type="EMBL" id="GAB0175568.1"/>
    </source>
</evidence>
<gene>
    <name evidence="1" type="ORF">GRJ2_000022000</name>
</gene>